<dbReference type="InterPro" id="IPR011990">
    <property type="entry name" value="TPR-like_helical_dom_sf"/>
</dbReference>
<dbReference type="Pfam" id="PF08238">
    <property type="entry name" value="Sel1"/>
    <property type="match status" value="5"/>
</dbReference>
<feature type="signal peptide" evidence="1">
    <location>
        <begin position="1"/>
        <end position="18"/>
    </location>
</feature>
<sequence>MRTLLSCLFLSLAAPATARDDAVARAAEAFAQGRHEAALTVIEPAARAGDPQAQVILGTAYDTGRGKGTSAQLARDWFTRAAGQGAAAAQLALAIMAIEGRPDMPPDPQAALGWLEQAMAQGEPRAFLTRAQMMLDGVGGPANPAAAAALLITALELGTPQAGMVLADLYATGRGVPQDAARARATLARTARLGHGPAMAQLAVMYELGQGGPADPAAAFALYQEAVNLGDASAAVNLALFMQQTDGYWTDPALAHAYCLWGSRNAPPDLAAQYETQCAALAGDLTDDQRAEGARLAATF</sequence>
<organism evidence="2 3">
    <name type="scientific">Lutimaribacter pacificus</name>
    <dbReference type="NCBI Taxonomy" id="391948"/>
    <lineage>
        <taxon>Bacteria</taxon>
        <taxon>Pseudomonadati</taxon>
        <taxon>Pseudomonadota</taxon>
        <taxon>Alphaproteobacteria</taxon>
        <taxon>Rhodobacterales</taxon>
        <taxon>Roseobacteraceae</taxon>
        <taxon>Lutimaribacter</taxon>
    </lineage>
</organism>
<proteinExistence type="predicted"/>
<gene>
    <name evidence="2" type="ORF">SAMN05444142_1011159</name>
</gene>
<dbReference type="RefSeq" id="WP_149786005.1">
    <property type="nucleotide sequence ID" value="NZ_FNIO01000001.1"/>
</dbReference>
<dbReference type="SMART" id="SM00671">
    <property type="entry name" value="SEL1"/>
    <property type="match status" value="5"/>
</dbReference>
<dbReference type="Proteomes" id="UP000324252">
    <property type="component" value="Unassembled WGS sequence"/>
</dbReference>
<accession>A0A1H0A740</accession>
<dbReference type="InterPro" id="IPR050767">
    <property type="entry name" value="Sel1_AlgK"/>
</dbReference>
<keyword evidence="3" id="KW-1185">Reference proteome</keyword>
<dbReference type="AlphaFoldDB" id="A0A1H0A740"/>
<dbReference type="SUPFAM" id="SSF81901">
    <property type="entry name" value="HCP-like"/>
    <property type="match status" value="1"/>
</dbReference>
<reference evidence="2 3" key="1">
    <citation type="submission" date="2016-11" db="EMBL/GenBank/DDBJ databases">
        <authorList>
            <person name="Varghese N."/>
            <person name="Submissions S."/>
        </authorList>
    </citation>
    <scope>NUCLEOTIDE SEQUENCE [LARGE SCALE GENOMIC DNA]</scope>
    <source>
        <strain evidence="2 3">DSM 29620</strain>
    </source>
</reference>
<dbReference type="EMBL" id="FQZZ01000001">
    <property type="protein sequence ID" value="SHJ72453.1"/>
    <property type="molecule type" value="Genomic_DNA"/>
</dbReference>
<dbReference type="PANTHER" id="PTHR11102">
    <property type="entry name" value="SEL-1-LIKE PROTEIN"/>
    <property type="match status" value="1"/>
</dbReference>
<feature type="chain" id="PRO_5015064370" evidence="1">
    <location>
        <begin position="19"/>
        <end position="300"/>
    </location>
</feature>
<dbReference type="InterPro" id="IPR006597">
    <property type="entry name" value="Sel1-like"/>
</dbReference>
<evidence type="ECO:0000256" key="1">
    <source>
        <dbReference type="SAM" id="SignalP"/>
    </source>
</evidence>
<name>A0A1H0A740_9RHOB</name>
<protein>
    <submittedName>
        <fullName evidence="2">TPR repeat</fullName>
    </submittedName>
</protein>
<dbReference type="OrthoDB" id="7857693at2"/>
<dbReference type="Gene3D" id="1.25.40.10">
    <property type="entry name" value="Tetratricopeptide repeat domain"/>
    <property type="match status" value="1"/>
</dbReference>
<evidence type="ECO:0000313" key="2">
    <source>
        <dbReference type="EMBL" id="SHJ72453.1"/>
    </source>
</evidence>
<evidence type="ECO:0000313" key="3">
    <source>
        <dbReference type="Proteomes" id="UP000324252"/>
    </source>
</evidence>
<dbReference type="PANTHER" id="PTHR11102:SF160">
    <property type="entry name" value="ERAD-ASSOCIATED E3 UBIQUITIN-PROTEIN LIGASE COMPONENT HRD3"/>
    <property type="match status" value="1"/>
</dbReference>
<keyword evidence="1" id="KW-0732">Signal</keyword>